<evidence type="ECO:0000313" key="2">
    <source>
        <dbReference type="Proteomes" id="UP000029518"/>
    </source>
</evidence>
<dbReference type="Proteomes" id="UP000029518">
    <property type="component" value="Chromosome"/>
</dbReference>
<evidence type="ECO:0000313" key="1">
    <source>
        <dbReference type="EMBL" id="AIQ58233.1"/>
    </source>
</evidence>
<protein>
    <recommendedName>
        <fullName evidence="3">Butirosin biosynthesis protein H N-terminal domain-containing protein</fullName>
    </recommendedName>
</protein>
<dbReference type="OrthoDB" id="2960956at2"/>
<sequence length="336" mass="37846">MNRRAGVIINGIQMKRESKSFTDALYAILTAAGLFHGPKFMLSGLSGMAFKFSVHEKLFPFSVTAYGQWGKEHEPAIDNLGILTGNSGGRTRHDSFAVYQQAAIDSVKQSLNLGLACIYWIPEFGVIHGYDEEDRVFYVQEGSSSETRYVLYDNFGLNITPFWYCQFIGDKVDIPLRDAVLESLRLALEDWETPYKTLPDQSIASGRLAYSFLIRALQQGEFDSGGAVYILESYLTARSEIRSYLQEVKSVLPGLNEVHSIYAELEEMVRGQLKAALPLIKSSRAVVHQQLPSLCTTLQQAFELEERAMQQIRLISGRYPDLKRSILPRWGAHTAR</sequence>
<organism evidence="1 2">
    <name type="scientific">Paenibacillus borealis</name>
    <dbReference type="NCBI Taxonomy" id="160799"/>
    <lineage>
        <taxon>Bacteria</taxon>
        <taxon>Bacillati</taxon>
        <taxon>Bacillota</taxon>
        <taxon>Bacilli</taxon>
        <taxon>Bacillales</taxon>
        <taxon>Paenibacillaceae</taxon>
        <taxon>Paenibacillus</taxon>
    </lineage>
</organism>
<dbReference type="EMBL" id="CP009285">
    <property type="protein sequence ID" value="AIQ58233.1"/>
    <property type="molecule type" value="Genomic_DNA"/>
</dbReference>
<gene>
    <name evidence="1" type="ORF">PBOR_15810</name>
</gene>
<name>A0A089LGF1_PAEBO</name>
<accession>A0A089LGF1</accession>
<reference evidence="1" key="1">
    <citation type="submission" date="2014-08" db="EMBL/GenBank/DDBJ databases">
        <title>Comparative genomics of the Paenibacillus odorifer group.</title>
        <authorList>
            <person name="den Bakker H.C."/>
            <person name="Tsai Y.-C.Y.-C."/>
            <person name="Martin N."/>
            <person name="Korlach J."/>
            <person name="Wiedmann M."/>
        </authorList>
    </citation>
    <scope>NUCLEOTIDE SEQUENCE [LARGE SCALE GENOMIC DNA]</scope>
    <source>
        <strain evidence="1">DSM 13188</strain>
    </source>
</reference>
<keyword evidence="2" id="KW-1185">Reference proteome</keyword>
<dbReference type="KEGG" id="pbd:PBOR_15810"/>
<dbReference type="AlphaFoldDB" id="A0A089LGF1"/>
<evidence type="ECO:0008006" key="3">
    <source>
        <dbReference type="Google" id="ProtNLM"/>
    </source>
</evidence>
<dbReference type="HOGENOM" id="CLU_862888_0_0_9"/>
<proteinExistence type="predicted"/>